<gene>
    <name evidence="9" type="ORF">PGQ11_012597</name>
</gene>
<keyword evidence="3 7" id="KW-1133">Transmembrane helix</keyword>
<feature type="region of interest" description="Disordered" evidence="6">
    <location>
        <begin position="392"/>
        <end position="416"/>
    </location>
</feature>
<evidence type="ECO:0000313" key="9">
    <source>
        <dbReference type="EMBL" id="KAK8856685.1"/>
    </source>
</evidence>
<dbReference type="InterPro" id="IPR049326">
    <property type="entry name" value="Rhodopsin_dom_fungi"/>
</dbReference>
<keyword evidence="10" id="KW-1185">Reference proteome</keyword>
<evidence type="ECO:0000256" key="4">
    <source>
        <dbReference type="ARBA" id="ARBA00023136"/>
    </source>
</evidence>
<proteinExistence type="inferred from homology"/>
<comment type="subcellular location">
    <subcellularLocation>
        <location evidence="1">Membrane</location>
        <topology evidence="1">Multi-pass membrane protein</topology>
    </subcellularLocation>
</comment>
<feature type="transmembrane region" description="Helical" evidence="7">
    <location>
        <begin position="20"/>
        <end position="42"/>
    </location>
</feature>
<keyword evidence="2 7" id="KW-0812">Transmembrane</keyword>
<comment type="similarity">
    <text evidence="5">Belongs to the SAT4 family.</text>
</comment>
<feature type="domain" description="Rhodopsin" evidence="8">
    <location>
        <begin position="38"/>
        <end position="271"/>
    </location>
</feature>
<protein>
    <submittedName>
        <fullName evidence="9">Satratoxin biosynthesis SC1 cluster protein 4</fullName>
    </submittedName>
</protein>
<dbReference type="Proteomes" id="UP001390339">
    <property type="component" value="Unassembled WGS sequence"/>
</dbReference>
<feature type="transmembrane region" description="Helical" evidence="7">
    <location>
        <begin position="99"/>
        <end position="122"/>
    </location>
</feature>
<evidence type="ECO:0000313" key="10">
    <source>
        <dbReference type="Proteomes" id="UP001390339"/>
    </source>
</evidence>
<organism evidence="9 10">
    <name type="scientific">Apiospora arundinis</name>
    <dbReference type="NCBI Taxonomy" id="335852"/>
    <lineage>
        <taxon>Eukaryota</taxon>
        <taxon>Fungi</taxon>
        <taxon>Dikarya</taxon>
        <taxon>Ascomycota</taxon>
        <taxon>Pezizomycotina</taxon>
        <taxon>Sordariomycetes</taxon>
        <taxon>Xylariomycetidae</taxon>
        <taxon>Amphisphaeriales</taxon>
        <taxon>Apiosporaceae</taxon>
        <taxon>Apiospora</taxon>
    </lineage>
</organism>
<dbReference type="EMBL" id="JAPCWZ010000007">
    <property type="protein sequence ID" value="KAK8856685.1"/>
    <property type="molecule type" value="Genomic_DNA"/>
</dbReference>
<accession>A0ABR2I3X3</accession>
<evidence type="ECO:0000256" key="2">
    <source>
        <dbReference type="ARBA" id="ARBA00022692"/>
    </source>
</evidence>
<reference evidence="9 10" key="1">
    <citation type="journal article" date="2024" name="IMA Fungus">
        <title>Apiospora arundinis, a panoply of carbohydrate-active enzymes and secondary metabolites.</title>
        <authorList>
            <person name="Sorensen T."/>
            <person name="Petersen C."/>
            <person name="Muurmann A.T."/>
            <person name="Christiansen J.V."/>
            <person name="Brundto M.L."/>
            <person name="Overgaard C.K."/>
            <person name="Boysen A.T."/>
            <person name="Wollenberg R.D."/>
            <person name="Larsen T.O."/>
            <person name="Sorensen J.L."/>
            <person name="Nielsen K.L."/>
            <person name="Sondergaard T.E."/>
        </authorList>
    </citation>
    <scope>NUCLEOTIDE SEQUENCE [LARGE SCALE GENOMIC DNA]</scope>
    <source>
        <strain evidence="9 10">AAU 773</strain>
    </source>
</reference>
<name>A0ABR2I3X3_9PEZI</name>
<evidence type="ECO:0000256" key="1">
    <source>
        <dbReference type="ARBA" id="ARBA00004141"/>
    </source>
</evidence>
<feature type="transmembrane region" description="Helical" evidence="7">
    <location>
        <begin position="178"/>
        <end position="199"/>
    </location>
</feature>
<feature type="transmembrane region" description="Helical" evidence="7">
    <location>
        <begin position="134"/>
        <end position="154"/>
    </location>
</feature>
<evidence type="ECO:0000256" key="3">
    <source>
        <dbReference type="ARBA" id="ARBA00022989"/>
    </source>
</evidence>
<dbReference type="Pfam" id="PF20684">
    <property type="entry name" value="Fung_rhodopsin"/>
    <property type="match status" value="1"/>
</dbReference>
<dbReference type="PANTHER" id="PTHR33048:SF47">
    <property type="entry name" value="INTEGRAL MEMBRANE PROTEIN-RELATED"/>
    <property type="match status" value="1"/>
</dbReference>
<feature type="transmembrane region" description="Helical" evidence="7">
    <location>
        <begin position="211"/>
        <end position="229"/>
    </location>
</feature>
<evidence type="ECO:0000256" key="7">
    <source>
        <dbReference type="SAM" id="Phobius"/>
    </source>
</evidence>
<evidence type="ECO:0000256" key="6">
    <source>
        <dbReference type="SAM" id="MobiDB-lite"/>
    </source>
</evidence>
<dbReference type="InterPro" id="IPR052337">
    <property type="entry name" value="SAT4-like"/>
</dbReference>
<keyword evidence="4 7" id="KW-0472">Membrane</keyword>
<comment type="caution">
    <text evidence="9">The sequence shown here is derived from an EMBL/GenBank/DDBJ whole genome shotgun (WGS) entry which is preliminary data.</text>
</comment>
<dbReference type="PANTHER" id="PTHR33048">
    <property type="entry name" value="PTH11-LIKE INTEGRAL MEMBRANE PROTEIN (AFU_ORTHOLOGUE AFUA_5G11245)"/>
    <property type="match status" value="1"/>
</dbReference>
<evidence type="ECO:0000259" key="8">
    <source>
        <dbReference type="Pfam" id="PF20684"/>
    </source>
</evidence>
<evidence type="ECO:0000256" key="5">
    <source>
        <dbReference type="ARBA" id="ARBA00038359"/>
    </source>
</evidence>
<feature type="transmembrane region" description="Helical" evidence="7">
    <location>
        <begin position="249"/>
        <end position="267"/>
    </location>
</feature>
<feature type="transmembrane region" description="Helical" evidence="7">
    <location>
        <begin position="54"/>
        <end position="79"/>
    </location>
</feature>
<sequence length="454" mass="50071">MDINPVDNPELFSDESRAPLIYTVVPILMVIATTAVGLRFYTRAIVLGIVGFDDWLCLTSLTIFLAFAGVEIALVGRGLGRHVGTLPQPNGFRDYFKLFYVTIIFYNLAISSFKLCFLAQYYRIMNTKRMRRMIYAAAAFVGVWTLSQLCLNIFQCRPISGFWEPGPDVKCLAVLPGWYTNAAGNILADVLILLLPLPMIRGLNLPRAQKLALVGIFCLGFLTCAISLVRLRYLPQGADVTWDNVDTMFWSVAEACTGIVCATLPTLRPLAIRYFPTIFKSSSARTGSSGPFGGSNWKPRDIETGRKIKSTVTTTITTNKRGTKQFTNTGGGGGDEETLVIRPAEAWENRDPDNNEQAVKTTVAAKKRSRHMTYLDLSSQSSLEGEDIELQDVRSGGRHSVQVSRPPATYSGGRDRAQSIGNAVEISSGDDLSKPERNLFIRVEREIAIEGSAR</sequence>